<dbReference type="EMBL" id="JAGIKX010000036">
    <property type="protein sequence ID" value="MBP2258782.1"/>
    <property type="molecule type" value="Genomic_DNA"/>
</dbReference>
<dbReference type="InterPro" id="IPR001387">
    <property type="entry name" value="Cro/C1-type_HTH"/>
</dbReference>
<gene>
    <name evidence="3" type="ORF">J2Z81_002767</name>
</gene>
<dbReference type="Proteomes" id="UP001519294">
    <property type="component" value="Unassembled WGS sequence"/>
</dbReference>
<comment type="caution">
    <text evidence="3">The sequence shown here is derived from an EMBL/GenBank/DDBJ whole genome shotgun (WGS) entry which is preliminary data.</text>
</comment>
<name>A0ABS4SBP2_9BACI</name>
<evidence type="ECO:0000256" key="1">
    <source>
        <dbReference type="ARBA" id="ARBA00023125"/>
    </source>
</evidence>
<keyword evidence="1" id="KW-0238">DNA-binding</keyword>
<dbReference type="CDD" id="cd00093">
    <property type="entry name" value="HTH_XRE"/>
    <property type="match status" value="1"/>
</dbReference>
<sequence length="121" mass="14226">MKKEIRWRLENLRDQAGYSQKDVSQILRFSDNTYGQYERGEHSPSVETFISLAQLYNTSLDYILRGKKDGDACEKTVNVFKQHGIKDPFILRTEDWSALTYDELMSLTKHFESLVEQVKKE</sequence>
<organism evidence="3 4">
    <name type="scientific">Virgibacillus alimentarius</name>
    <dbReference type="NCBI Taxonomy" id="698769"/>
    <lineage>
        <taxon>Bacteria</taxon>
        <taxon>Bacillati</taxon>
        <taxon>Bacillota</taxon>
        <taxon>Bacilli</taxon>
        <taxon>Bacillales</taxon>
        <taxon>Bacillaceae</taxon>
        <taxon>Virgibacillus</taxon>
    </lineage>
</organism>
<dbReference type="Pfam" id="PF01381">
    <property type="entry name" value="HTH_3"/>
    <property type="match status" value="1"/>
</dbReference>
<dbReference type="SUPFAM" id="SSF47413">
    <property type="entry name" value="lambda repressor-like DNA-binding domains"/>
    <property type="match status" value="1"/>
</dbReference>
<dbReference type="Gene3D" id="1.10.260.40">
    <property type="entry name" value="lambda repressor-like DNA-binding domains"/>
    <property type="match status" value="1"/>
</dbReference>
<proteinExistence type="predicted"/>
<dbReference type="PANTHER" id="PTHR46558:SF14">
    <property type="entry name" value="HTH-TYPE TRANSCRIPTIONAL REGULATOR ANSR"/>
    <property type="match status" value="1"/>
</dbReference>
<keyword evidence="4" id="KW-1185">Reference proteome</keyword>
<dbReference type="RefSeq" id="WP_051681496.1">
    <property type="nucleotide sequence ID" value="NZ_JAGIKX010000036.1"/>
</dbReference>
<evidence type="ECO:0000313" key="3">
    <source>
        <dbReference type="EMBL" id="MBP2258782.1"/>
    </source>
</evidence>
<accession>A0ABS4SBP2</accession>
<dbReference type="PANTHER" id="PTHR46558">
    <property type="entry name" value="TRACRIPTIONAL REGULATORY PROTEIN-RELATED-RELATED"/>
    <property type="match status" value="1"/>
</dbReference>
<feature type="domain" description="HTH cro/C1-type" evidence="2">
    <location>
        <begin position="9"/>
        <end position="63"/>
    </location>
</feature>
<dbReference type="InterPro" id="IPR010982">
    <property type="entry name" value="Lambda_DNA-bd_dom_sf"/>
</dbReference>
<dbReference type="SMART" id="SM00530">
    <property type="entry name" value="HTH_XRE"/>
    <property type="match status" value="1"/>
</dbReference>
<evidence type="ECO:0000313" key="4">
    <source>
        <dbReference type="Proteomes" id="UP001519294"/>
    </source>
</evidence>
<reference evidence="3 4" key="1">
    <citation type="submission" date="2021-03" db="EMBL/GenBank/DDBJ databases">
        <title>Genomic Encyclopedia of Type Strains, Phase IV (KMG-IV): sequencing the most valuable type-strain genomes for metagenomic binning, comparative biology and taxonomic classification.</title>
        <authorList>
            <person name="Goeker M."/>
        </authorList>
    </citation>
    <scope>NUCLEOTIDE SEQUENCE [LARGE SCALE GENOMIC DNA]</scope>
    <source>
        <strain evidence="3 4">DSM 25790</strain>
    </source>
</reference>
<protein>
    <submittedName>
        <fullName evidence="3">Transcriptional regulator with XRE-family HTH domain</fullName>
    </submittedName>
</protein>
<evidence type="ECO:0000259" key="2">
    <source>
        <dbReference type="PROSITE" id="PS50943"/>
    </source>
</evidence>
<dbReference type="PROSITE" id="PS50943">
    <property type="entry name" value="HTH_CROC1"/>
    <property type="match status" value="1"/>
</dbReference>